<dbReference type="KEGG" id="med:MELS_0817"/>
<name>G0VNL1_MEGEL</name>
<feature type="transmembrane region" description="Helical" evidence="1">
    <location>
        <begin position="207"/>
        <end position="224"/>
    </location>
</feature>
<accession>G0VNL1</accession>
<dbReference type="eggNOG" id="ENOG5032VMJ">
    <property type="taxonomic scope" value="Bacteria"/>
</dbReference>
<sequence length="423" mass="47908">MIIFIFIASLILIYFSKYIDSNFFSPVGVVSIYWCLLAIFSLVGTLSLYEWDYYGLLWIYLGILSFNVFYAIGRPIRFVTSSHVNDVNLSSISKLSWAVLIFLMTLGIIKWGAQVYTNGFSLTDFLSLDNLAAMNHEFAVNRYSGNDNEGGIVGIIISVLNAMVYSAPLCGGFAYPYAVTRTHKKIAIFSLIPVFLVTMTNNTKAGMIGGLLLFIDSYLIGYYCRYKKWPSIHIKSILLLFFSFSIFLSIMIFSMMLRMGDSSFSTISIVLQKIIVYAFGNIQSFDIWLSQDYYWMQDYSFGAMTFLGISNVLGLVQRVQGVYTSLLGTSSNVYTVFRGIVEDFGIIGGIIFISLQGFFLRIAINSIHSSYNPFISVPIAMSILFFFLYGMIISPWTYLSFIVAFFIVLVYVFIAYHHIDKNT</sequence>
<keyword evidence="3" id="KW-1185">Reference proteome</keyword>
<feature type="transmembrane region" description="Helical" evidence="1">
    <location>
        <begin position="23"/>
        <end position="49"/>
    </location>
</feature>
<feature type="transmembrane region" description="Helical" evidence="1">
    <location>
        <begin position="398"/>
        <end position="419"/>
    </location>
</feature>
<evidence type="ECO:0008006" key="4">
    <source>
        <dbReference type="Google" id="ProtNLM"/>
    </source>
</evidence>
<dbReference type="HOGENOM" id="CLU_053507_0_0_9"/>
<feature type="transmembrane region" description="Helical" evidence="1">
    <location>
        <begin position="371"/>
        <end position="392"/>
    </location>
</feature>
<keyword evidence="1" id="KW-1133">Transmembrane helix</keyword>
<reference evidence="2 3" key="1">
    <citation type="journal article" date="2011" name="J. Bacteriol.">
        <title>Genome Sequence of the Ruminal Bacterium Megasphaera elsdenii.</title>
        <authorList>
            <person name="Marx H."/>
            <person name="Graf A.B."/>
            <person name="Tatto N."/>
            <person name="Thallinger G.G."/>
            <person name="Mattanovich D."/>
            <person name="Sauer M."/>
        </authorList>
    </citation>
    <scope>NUCLEOTIDE SEQUENCE [LARGE SCALE GENOMIC DNA]</scope>
    <source>
        <strain evidence="2 3">DSM 20460</strain>
    </source>
</reference>
<dbReference type="GeneID" id="97491776"/>
<feature type="transmembrane region" description="Helical" evidence="1">
    <location>
        <begin position="152"/>
        <end position="174"/>
    </location>
</feature>
<evidence type="ECO:0000256" key="1">
    <source>
        <dbReference type="SAM" id="Phobius"/>
    </source>
</evidence>
<keyword evidence="1" id="KW-0472">Membrane</keyword>
<feature type="transmembrane region" description="Helical" evidence="1">
    <location>
        <begin position="94"/>
        <end position="113"/>
    </location>
</feature>
<proteinExistence type="predicted"/>
<dbReference type="RefSeq" id="WP_014015775.1">
    <property type="nucleotide sequence ID" value="NC_015873.1"/>
</dbReference>
<feature type="transmembrane region" description="Helical" evidence="1">
    <location>
        <begin position="301"/>
        <end position="324"/>
    </location>
</feature>
<evidence type="ECO:0000313" key="2">
    <source>
        <dbReference type="EMBL" id="CCC73039.1"/>
    </source>
</evidence>
<dbReference type="NCBIfam" id="TIGR04370">
    <property type="entry name" value="glyco_rpt_poly"/>
    <property type="match status" value="1"/>
</dbReference>
<dbReference type="AlphaFoldDB" id="G0VNL1"/>
<dbReference type="STRING" id="1064535.MELS_0817"/>
<dbReference type="EMBL" id="HE576794">
    <property type="protein sequence ID" value="CCC73039.1"/>
    <property type="molecule type" value="Genomic_DNA"/>
</dbReference>
<gene>
    <name evidence="2" type="ORF">MELS_0817</name>
</gene>
<organism evidence="2 3">
    <name type="scientific">Megasphaera elsdenii DSM 20460</name>
    <dbReference type="NCBI Taxonomy" id="1064535"/>
    <lineage>
        <taxon>Bacteria</taxon>
        <taxon>Bacillati</taxon>
        <taxon>Bacillota</taxon>
        <taxon>Negativicutes</taxon>
        <taxon>Veillonellales</taxon>
        <taxon>Veillonellaceae</taxon>
        <taxon>Megasphaera</taxon>
    </lineage>
</organism>
<dbReference type="Proteomes" id="UP000010111">
    <property type="component" value="Chromosome"/>
</dbReference>
<evidence type="ECO:0000313" key="3">
    <source>
        <dbReference type="Proteomes" id="UP000010111"/>
    </source>
</evidence>
<protein>
    <recommendedName>
        <fullName evidence="4">Oligosaccharide repeat unit polymerase</fullName>
    </recommendedName>
</protein>
<keyword evidence="1" id="KW-0812">Transmembrane</keyword>
<feature type="transmembrane region" description="Helical" evidence="1">
    <location>
        <begin position="344"/>
        <end position="364"/>
    </location>
</feature>
<feature type="transmembrane region" description="Helical" evidence="1">
    <location>
        <begin position="236"/>
        <end position="257"/>
    </location>
</feature>
<feature type="transmembrane region" description="Helical" evidence="1">
    <location>
        <begin position="186"/>
        <end position="201"/>
    </location>
</feature>
<feature type="transmembrane region" description="Helical" evidence="1">
    <location>
        <begin position="55"/>
        <end position="73"/>
    </location>
</feature>